<dbReference type="EMBL" id="CM007894">
    <property type="protein sequence ID" value="OTG24688.1"/>
    <property type="molecule type" value="Genomic_DNA"/>
</dbReference>
<reference evidence="2" key="2">
    <citation type="submission" date="2017-02" db="EMBL/GenBank/DDBJ databases">
        <title>Sunflower complete genome.</title>
        <authorList>
            <person name="Langlade N."/>
            <person name="Munos S."/>
        </authorList>
    </citation>
    <scope>NUCLEOTIDE SEQUENCE [LARGE SCALE GENOMIC DNA]</scope>
    <source>
        <tissue evidence="2">Leaves</tissue>
    </source>
</reference>
<dbReference type="EMBL" id="MNCJ02000320">
    <property type="protein sequence ID" value="KAF5805584.1"/>
    <property type="molecule type" value="Genomic_DNA"/>
</dbReference>
<dbReference type="AlphaFoldDB" id="A0A251UMV9"/>
<dbReference type="Gramene" id="mRNA:HanXRQr2_Chr05g0211091">
    <property type="protein sequence ID" value="CDS:HanXRQr2_Chr05g0211091.1"/>
    <property type="gene ID" value="HanXRQr2_Chr05g0211091"/>
</dbReference>
<dbReference type="Proteomes" id="UP000215914">
    <property type="component" value="Chromosome 5"/>
</dbReference>
<evidence type="ECO:0000313" key="2">
    <source>
        <dbReference type="EMBL" id="OTG24688.1"/>
    </source>
</evidence>
<accession>A0A251UMV9</accession>
<evidence type="ECO:0000313" key="1">
    <source>
        <dbReference type="EMBL" id="KAF5805584.1"/>
    </source>
</evidence>
<organism evidence="2 3">
    <name type="scientific">Helianthus annuus</name>
    <name type="common">Common sunflower</name>
    <dbReference type="NCBI Taxonomy" id="4232"/>
    <lineage>
        <taxon>Eukaryota</taxon>
        <taxon>Viridiplantae</taxon>
        <taxon>Streptophyta</taxon>
        <taxon>Embryophyta</taxon>
        <taxon>Tracheophyta</taxon>
        <taxon>Spermatophyta</taxon>
        <taxon>Magnoliopsida</taxon>
        <taxon>eudicotyledons</taxon>
        <taxon>Gunneridae</taxon>
        <taxon>Pentapetalae</taxon>
        <taxon>asterids</taxon>
        <taxon>campanulids</taxon>
        <taxon>Asterales</taxon>
        <taxon>Asteraceae</taxon>
        <taxon>Asteroideae</taxon>
        <taxon>Heliantheae alliance</taxon>
        <taxon>Heliantheae</taxon>
        <taxon>Helianthus</taxon>
    </lineage>
</organism>
<reference evidence="1 3" key="1">
    <citation type="journal article" date="2017" name="Nature">
        <title>The sunflower genome provides insights into oil metabolism, flowering and Asterid evolution.</title>
        <authorList>
            <person name="Badouin H."/>
            <person name="Gouzy J."/>
            <person name="Grassa C.J."/>
            <person name="Murat F."/>
            <person name="Staton S.E."/>
            <person name="Cottret L."/>
            <person name="Lelandais-Briere C."/>
            <person name="Owens G.L."/>
            <person name="Carrere S."/>
            <person name="Mayjonade B."/>
            <person name="Legrand L."/>
            <person name="Gill N."/>
            <person name="Kane N.C."/>
            <person name="Bowers J.E."/>
            <person name="Hubner S."/>
            <person name="Bellec A."/>
            <person name="Berard A."/>
            <person name="Berges H."/>
            <person name="Blanchet N."/>
            <person name="Boniface M.C."/>
            <person name="Brunel D."/>
            <person name="Catrice O."/>
            <person name="Chaidir N."/>
            <person name="Claudel C."/>
            <person name="Donnadieu C."/>
            <person name="Faraut T."/>
            <person name="Fievet G."/>
            <person name="Helmstetter N."/>
            <person name="King M."/>
            <person name="Knapp S.J."/>
            <person name="Lai Z."/>
            <person name="Le Paslier M.C."/>
            <person name="Lippi Y."/>
            <person name="Lorenzon L."/>
            <person name="Mandel J.R."/>
            <person name="Marage G."/>
            <person name="Marchand G."/>
            <person name="Marquand E."/>
            <person name="Bret-Mestries E."/>
            <person name="Morien E."/>
            <person name="Nambeesan S."/>
            <person name="Nguyen T."/>
            <person name="Pegot-Espagnet P."/>
            <person name="Pouilly N."/>
            <person name="Raftis F."/>
            <person name="Sallet E."/>
            <person name="Schiex T."/>
            <person name="Thomas J."/>
            <person name="Vandecasteele C."/>
            <person name="Vares D."/>
            <person name="Vear F."/>
            <person name="Vautrin S."/>
            <person name="Crespi M."/>
            <person name="Mangin B."/>
            <person name="Burke J.M."/>
            <person name="Salse J."/>
            <person name="Munos S."/>
            <person name="Vincourt P."/>
            <person name="Rieseberg L.H."/>
            <person name="Langlade N.B."/>
        </authorList>
    </citation>
    <scope>NUCLEOTIDE SEQUENCE [LARGE SCALE GENOMIC DNA]</scope>
    <source>
        <strain evidence="3">cv. SF193</strain>
        <tissue evidence="1">Leaves</tissue>
    </source>
</reference>
<dbReference type="InParanoid" id="A0A251UMV9"/>
<sequence length="83" mass="9318">MFDILLITNLPQVSALHSAKRNPNAWFTNPFPRVALKMPLGRSICRCGGMQGCESHYTSPSLSHPEPPPCYSISELFRLVLLY</sequence>
<proteinExistence type="predicted"/>
<reference evidence="1" key="3">
    <citation type="submission" date="2020-06" db="EMBL/GenBank/DDBJ databases">
        <title>Helianthus annuus Genome sequencing and assembly Release 2.</title>
        <authorList>
            <person name="Gouzy J."/>
            <person name="Langlade N."/>
            <person name="Munos S."/>
        </authorList>
    </citation>
    <scope>NUCLEOTIDE SEQUENCE</scope>
    <source>
        <tissue evidence="1">Leaves</tissue>
    </source>
</reference>
<evidence type="ECO:0000313" key="3">
    <source>
        <dbReference type="Proteomes" id="UP000215914"/>
    </source>
</evidence>
<gene>
    <name evidence="2" type="ORF">HannXRQ_Chr05g0139471</name>
    <name evidence="1" type="ORF">HanXRQr2_Chr05g0211091</name>
</gene>
<keyword evidence="3" id="KW-1185">Reference proteome</keyword>
<name>A0A251UMV9_HELAN</name>
<protein>
    <submittedName>
        <fullName evidence="2">Uncharacterized protein</fullName>
    </submittedName>
</protein>